<accession>V9XTS1</accession>
<dbReference type="KEGG" id="vg:18126209"/>
<protein>
    <submittedName>
        <fullName evidence="1">Uncharacterized protein</fullName>
    </submittedName>
</protein>
<proteinExistence type="predicted"/>
<gene>
    <name evidence="1" type="ORF">chmu059</name>
</gene>
<dbReference type="GeneID" id="18126209"/>
<dbReference type="OrthoDB" id="12515at10239"/>
<evidence type="ECO:0000313" key="2">
    <source>
        <dbReference type="Proteomes" id="UP000203482"/>
    </source>
</evidence>
<organism evidence="1 2">
    <name type="scientific">Choristoneura murinana nucleopolyhedrovirus</name>
    <dbReference type="NCBI Taxonomy" id="1987479"/>
    <lineage>
        <taxon>Viruses</taxon>
        <taxon>Viruses incertae sedis</taxon>
        <taxon>Naldaviricetes</taxon>
        <taxon>Lefavirales</taxon>
        <taxon>Baculoviridae</taxon>
        <taxon>Alphabaculovirus</taxon>
        <taxon>Alphabaculovirus chomurinanae</taxon>
    </lineage>
</organism>
<evidence type="ECO:0000313" key="1">
    <source>
        <dbReference type="EMBL" id="AHD25546.1"/>
    </source>
</evidence>
<dbReference type="Proteomes" id="UP000203482">
    <property type="component" value="Segment"/>
</dbReference>
<reference evidence="1 2" key="1">
    <citation type="journal article" date="2014" name="Genome Announc.">
        <title>Genome Sequence of an Alphabaculovirus Isolated from Choristoneura murinana.</title>
        <authorList>
            <person name="Rohrmann G.F."/>
            <person name="Erlandson M.A."/>
            <person name="Theilmann D.A."/>
        </authorList>
    </citation>
    <scope>NUCLEOTIDE SEQUENCE [LARGE SCALE GENOMIC DNA]</scope>
    <source>
        <strain evidence="1 2">Darmstadt</strain>
    </source>
</reference>
<dbReference type="EMBL" id="KF894742">
    <property type="protein sequence ID" value="AHD25546.1"/>
    <property type="molecule type" value="Genomic_DNA"/>
</dbReference>
<dbReference type="RefSeq" id="YP_008992151.1">
    <property type="nucleotide sequence ID" value="NC_023177.1"/>
</dbReference>
<name>V9XTS1_9ABAC</name>
<sequence>MTALYSRWSCWQYYLLKLIEPHEDRWEKLFAASEYLKKRVYQNALKNYIKLKTFEIQNGYYVNENAYYFVNENSYNYYHPNEDENMCYNKVFDFHHYYRIDLLYKFRDICSEIQNSTRNCIPNDVRYVIIKEEIYENHAKNFLKILYTYFVKILSFLYWLQRKGQYLHYQNEMVMNDMMVLFKNSGLFHMCWLMQRLLMYYPSTLRKTPESLLILSARSIYCRGGTPLWHLRYTMDILHMPSKLRTVEHKWTDDEHLNEFIKHYEKQMSHFTILPFTRFEPSLSHIYIANITRQYFKNKFCCGKDNVCADEISFMNKYRLN</sequence>
<keyword evidence="2" id="KW-1185">Reference proteome</keyword>